<evidence type="ECO:0000256" key="5">
    <source>
        <dbReference type="ARBA" id="ARBA00023143"/>
    </source>
</evidence>
<dbReference type="InterPro" id="IPR052205">
    <property type="entry name" value="FliO/MopB"/>
</dbReference>
<dbReference type="InterPro" id="IPR022781">
    <property type="entry name" value="Flagellar_biosynth_FliO"/>
</dbReference>
<evidence type="ECO:0000256" key="4">
    <source>
        <dbReference type="ARBA" id="ARBA00023136"/>
    </source>
</evidence>
<accession>A0AAP6GAM2</accession>
<name>A0AAP6GAM2_AERME</name>
<evidence type="ECO:0000256" key="6">
    <source>
        <dbReference type="ARBA" id="ARBA00037937"/>
    </source>
</evidence>
<keyword evidence="5 7" id="KW-0975">Bacterial flagellum</keyword>
<dbReference type="EMBL" id="JAWZXF010000006">
    <property type="protein sequence ID" value="MDX7921289.1"/>
    <property type="molecule type" value="Genomic_DNA"/>
</dbReference>
<evidence type="ECO:0000313" key="9">
    <source>
        <dbReference type="EMBL" id="MDX7921289.1"/>
    </source>
</evidence>
<sequence length="130" mass="14036">MIRALALVLFAAPALANPANPGAGATPPSITSWLLSSLMVIGLILVLGFLLKKSKLTQVMGGGQMKVIATLPLGYKEKLMVVKVGEQQLLIGVTPQQVNFLYRLEEPLDERQPQAFSQQLGKLMGKHEKS</sequence>
<keyword evidence="9" id="KW-0966">Cell projection</keyword>
<dbReference type="PANTHER" id="PTHR38766:SF1">
    <property type="entry name" value="FLAGELLAR PROTEIN FLIO"/>
    <property type="match status" value="1"/>
</dbReference>
<evidence type="ECO:0000256" key="8">
    <source>
        <dbReference type="SAM" id="SignalP"/>
    </source>
</evidence>
<dbReference type="Pfam" id="PF04347">
    <property type="entry name" value="FliO"/>
    <property type="match status" value="1"/>
</dbReference>
<feature type="transmembrane region" description="Helical" evidence="7">
    <location>
        <begin position="32"/>
        <end position="51"/>
    </location>
</feature>
<keyword evidence="9" id="KW-0969">Cilium</keyword>
<keyword evidence="2 7" id="KW-0812">Transmembrane</keyword>
<organism evidence="9 10">
    <name type="scientific">Aeromonas media</name>
    <dbReference type="NCBI Taxonomy" id="651"/>
    <lineage>
        <taxon>Bacteria</taxon>
        <taxon>Pseudomonadati</taxon>
        <taxon>Pseudomonadota</taxon>
        <taxon>Gammaproteobacteria</taxon>
        <taxon>Aeromonadales</taxon>
        <taxon>Aeromonadaceae</taxon>
        <taxon>Aeromonas</taxon>
    </lineage>
</organism>
<feature type="signal peptide" evidence="8">
    <location>
        <begin position="1"/>
        <end position="16"/>
    </location>
</feature>
<evidence type="ECO:0000256" key="1">
    <source>
        <dbReference type="ARBA" id="ARBA00022475"/>
    </source>
</evidence>
<keyword evidence="8" id="KW-0732">Signal</keyword>
<evidence type="ECO:0000256" key="2">
    <source>
        <dbReference type="ARBA" id="ARBA00022692"/>
    </source>
</evidence>
<comment type="caution">
    <text evidence="9">The sequence shown here is derived from an EMBL/GenBank/DDBJ whole genome shotgun (WGS) entry which is preliminary data.</text>
</comment>
<dbReference type="GO" id="GO:0044781">
    <property type="term" value="P:bacterial-type flagellum organization"/>
    <property type="evidence" value="ECO:0007669"/>
    <property type="project" value="UniProtKB-UniRule"/>
</dbReference>
<dbReference type="RefSeq" id="WP_265436191.1">
    <property type="nucleotide sequence ID" value="NZ_JAOXCH010000023.1"/>
</dbReference>
<keyword evidence="4 7" id="KW-0472">Membrane</keyword>
<evidence type="ECO:0000256" key="3">
    <source>
        <dbReference type="ARBA" id="ARBA00022989"/>
    </source>
</evidence>
<proteinExistence type="inferred from homology"/>
<dbReference type="PANTHER" id="PTHR38766">
    <property type="entry name" value="FLAGELLAR PROTEIN FLIO"/>
    <property type="match status" value="1"/>
</dbReference>
<dbReference type="NCBIfam" id="TIGR03500">
    <property type="entry name" value="FliO_TIGR"/>
    <property type="match status" value="1"/>
</dbReference>
<comment type="similarity">
    <text evidence="6 7">Belongs to the FliO/MopB family.</text>
</comment>
<dbReference type="GO" id="GO:0005886">
    <property type="term" value="C:plasma membrane"/>
    <property type="evidence" value="ECO:0007669"/>
    <property type="project" value="UniProtKB-SubCell"/>
</dbReference>
<keyword evidence="9" id="KW-0282">Flagellum</keyword>
<feature type="chain" id="PRO_5043054564" description="Flagellar protein" evidence="8">
    <location>
        <begin position="17"/>
        <end position="130"/>
    </location>
</feature>
<keyword evidence="3 7" id="KW-1133">Transmembrane helix</keyword>
<dbReference type="Proteomes" id="UP001285835">
    <property type="component" value="Unassembled WGS sequence"/>
</dbReference>
<keyword evidence="1 7" id="KW-1003">Cell membrane</keyword>
<gene>
    <name evidence="9" type="primary">fliO</name>
    <name evidence="9" type="ORF">SJS82_05025</name>
</gene>
<comment type="subcellular location">
    <subcellularLocation>
        <location evidence="7">Cell membrane</location>
    </subcellularLocation>
    <subcellularLocation>
        <location evidence="7">Bacterial flagellum basal body</location>
    </subcellularLocation>
</comment>
<dbReference type="GO" id="GO:0009425">
    <property type="term" value="C:bacterial-type flagellum basal body"/>
    <property type="evidence" value="ECO:0007669"/>
    <property type="project" value="UniProtKB-SubCell"/>
</dbReference>
<reference evidence="9" key="1">
    <citation type="submission" date="2023-11" db="EMBL/GenBank/DDBJ databases">
        <title>WGS of Aeromonas in Northern Israel.</title>
        <authorList>
            <person name="Hershko Y."/>
        </authorList>
    </citation>
    <scope>NUCLEOTIDE SEQUENCE</scope>
    <source>
        <strain evidence="9">02297</strain>
    </source>
</reference>
<dbReference type="AlphaFoldDB" id="A0AAP6GAM2"/>
<evidence type="ECO:0000313" key="10">
    <source>
        <dbReference type="Proteomes" id="UP001285835"/>
    </source>
</evidence>
<evidence type="ECO:0000256" key="7">
    <source>
        <dbReference type="RuleBase" id="RU362064"/>
    </source>
</evidence>
<protein>
    <recommendedName>
        <fullName evidence="7">Flagellar protein</fullName>
    </recommendedName>
</protein>